<evidence type="ECO:0000256" key="1">
    <source>
        <dbReference type="ARBA" id="ARBA00001946"/>
    </source>
</evidence>
<evidence type="ECO:0000256" key="6">
    <source>
        <dbReference type="RuleBase" id="RU004466"/>
    </source>
</evidence>
<comment type="caution">
    <text evidence="7">The sequence shown here is derived from an EMBL/GenBank/DDBJ whole genome shotgun (WGS) entry which is preliminary data.</text>
</comment>
<keyword evidence="8" id="KW-1185">Reference proteome</keyword>
<keyword evidence="3 6" id="KW-0808">Transferase</keyword>
<dbReference type="InterPro" id="IPR008949">
    <property type="entry name" value="Isoprenoid_synthase_dom_sf"/>
</dbReference>
<comment type="cofactor">
    <cofactor evidence="1">
        <name>Mg(2+)</name>
        <dbReference type="ChEBI" id="CHEBI:18420"/>
    </cofactor>
</comment>
<evidence type="ECO:0000256" key="3">
    <source>
        <dbReference type="ARBA" id="ARBA00022679"/>
    </source>
</evidence>
<dbReference type="SFLD" id="SFLDS00005">
    <property type="entry name" value="Isoprenoid_Synthase_Type_I"/>
    <property type="match status" value="1"/>
</dbReference>
<dbReference type="PROSITE" id="PS00723">
    <property type="entry name" value="POLYPRENYL_SYNTHASE_1"/>
    <property type="match status" value="1"/>
</dbReference>
<dbReference type="InterPro" id="IPR033749">
    <property type="entry name" value="Polyprenyl_synt_CS"/>
</dbReference>
<dbReference type="PANTHER" id="PTHR12001">
    <property type="entry name" value="GERANYLGERANYL PYROPHOSPHATE SYNTHASE"/>
    <property type="match status" value="1"/>
</dbReference>
<sequence length="382" mass="39399">MTSAGPTGTTTAPQALDAQLVAAIAQSRERTFAAHRAHLGAVAPEAEELVGVVEDYLAGGKLLRPRFCFWGGIAALDRAPDEDEVSRLAALGTAIELVQAAALMHDDVIDHSPTRRGRPALHVEAATSHRERGLDGSAADFGIATAIVLGDLALSWSEQLAAEVASPGAGPRPAAAAVEFARLRTEVMSGQYLDVLHQAGGFTSAPSEEEAALAVIRWKTVPYTVLRPVRAGAALMGAGAEALELLSTWAAEIGTAFQLRDDLLSVVGDADATGKPIGGDVAEGKRTVLLARTVAATDAAGRRLLERTVGRPDAAAEDVTAVQELMVRTGAVDSVVRDVRAAAERARSILSRAAECGELGALGVTGLQSIADSATDVESIGG</sequence>
<gene>
    <name evidence="7" type="ORF">ACFSDA_11260</name>
</gene>
<dbReference type="Gene3D" id="1.10.600.10">
    <property type="entry name" value="Farnesyl Diphosphate Synthase"/>
    <property type="match status" value="1"/>
</dbReference>
<keyword evidence="4" id="KW-0479">Metal-binding</keyword>
<protein>
    <submittedName>
        <fullName evidence="7">Polyprenyl synthetase family protein</fullName>
        <ecNumber evidence="7">2.5.1.-</ecNumber>
    </submittedName>
</protein>
<proteinExistence type="inferred from homology"/>
<dbReference type="GO" id="GO:0016740">
    <property type="term" value="F:transferase activity"/>
    <property type="evidence" value="ECO:0007669"/>
    <property type="project" value="UniProtKB-KW"/>
</dbReference>
<evidence type="ECO:0000256" key="5">
    <source>
        <dbReference type="ARBA" id="ARBA00022842"/>
    </source>
</evidence>
<keyword evidence="5" id="KW-0460">Magnesium</keyword>
<name>A0ABW4Q0W8_9MICO</name>
<evidence type="ECO:0000256" key="2">
    <source>
        <dbReference type="ARBA" id="ARBA00006706"/>
    </source>
</evidence>
<evidence type="ECO:0000313" key="7">
    <source>
        <dbReference type="EMBL" id="MFD1835645.1"/>
    </source>
</evidence>
<dbReference type="Proteomes" id="UP001597280">
    <property type="component" value="Unassembled WGS sequence"/>
</dbReference>
<dbReference type="InterPro" id="IPR000092">
    <property type="entry name" value="Polyprenyl_synt"/>
</dbReference>
<dbReference type="Pfam" id="PF00348">
    <property type="entry name" value="polyprenyl_synt"/>
    <property type="match status" value="1"/>
</dbReference>
<dbReference type="EC" id="2.5.1.-" evidence="7"/>
<evidence type="ECO:0000313" key="8">
    <source>
        <dbReference type="Proteomes" id="UP001597280"/>
    </source>
</evidence>
<organism evidence="7 8">
    <name type="scientific">Brachybacterium rhamnosum</name>
    <dbReference type="NCBI Taxonomy" id="173361"/>
    <lineage>
        <taxon>Bacteria</taxon>
        <taxon>Bacillati</taxon>
        <taxon>Actinomycetota</taxon>
        <taxon>Actinomycetes</taxon>
        <taxon>Micrococcales</taxon>
        <taxon>Dermabacteraceae</taxon>
        <taxon>Brachybacterium</taxon>
    </lineage>
</organism>
<accession>A0ABW4Q0W8</accession>
<dbReference type="RefSeq" id="WP_343904779.1">
    <property type="nucleotide sequence ID" value="NZ_BAAAIS010000003.1"/>
</dbReference>
<comment type="similarity">
    <text evidence="2 6">Belongs to the FPP/GGPP synthase family.</text>
</comment>
<reference evidence="8" key="1">
    <citation type="journal article" date="2019" name="Int. J. Syst. Evol. Microbiol.">
        <title>The Global Catalogue of Microorganisms (GCM) 10K type strain sequencing project: providing services to taxonomists for standard genome sequencing and annotation.</title>
        <authorList>
            <consortium name="The Broad Institute Genomics Platform"/>
            <consortium name="The Broad Institute Genome Sequencing Center for Infectious Disease"/>
            <person name="Wu L."/>
            <person name="Ma J."/>
        </authorList>
    </citation>
    <scope>NUCLEOTIDE SEQUENCE [LARGE SCALE GENOMIC DNA]</scope>
    <source>
        <strain evidence="8">JCM 11650</strain>
    </source>
</reference>
<evidence type="ECO:0000256" key="4">
    <source>
        <dbReference type="ARBA" id="ARBA00022723"/>
    </source>
</evidence>
<dbReference type="PANTHER" id="PTHR12001:SF85">
    <property type="entry name" value="SHORT CHAIN ISOPRENYL DIPHOSPHATE SYNTHASE"/>
    <property type="match status" value="1"/>
</dbReference>
<dbReference type="EMBL" id="JBHUFL010000003">
    <property type="protein sequence ID" value="MFD1835645.1"/>
    <property type="molecule type" value="Genomic_DNA"/>
</dbReference>
<dbReference type="SUPFAM" id="SSF48576">
    <property type="entry name" value="Terpenoid synthases"/>
    <property type="match status" value="1"/>
</dbReference>